<dbReference type="AlphaFoldDB" id="A0A0W0G685"/>
<dbReference type="Proteomes" id="UP000054988">
    <property type="component" value="Unassembled WGS sequence"/>
</dbReference>
<feature type="compositionally biased region" description="Polar residues" evidence="1">
    <location>
        <begin position="503"/>
        <end position="515"/>
    </location>
</feature>
<evidence type="ECO:0000313" key="3">
    <source>
        <dbReference type="Proteomes" id="UP000054988"/>
    </source>
</evidence>
<accession>A0A0W0G685</accession>
<feature type="compositionally biased region" description="Polar residues" evidence="1">
    <location>
        <begin position="527"/>
        <end position="555"/>
    </location>
</feature>
<feature type="compositionally biased region" description="Low complexity" evidence="1">
    <location>
        <begin position="590"/>
        <end position="601"/>
    </location>
</feature>
<feature type="region of interest" description="Disordered" evidence="1">
    <location>
        <begin position="117"/>
        <end position="157"/>
    </location>
</feature>
<feature type="region of interest" description="Disordered" evidence="1">
    <location>
        <begin position="1"/>
        <end position="52"/>
    </location>
</feature>
<feature type="compositionally biased region" description="Basic residues" evidence="1">
    <location>
        <begin position="733"/>
        <end position="743"/>
    </location>
</feature>
<evidence type="ECO:0000256" key="1">
    <source>
        <dbReference type="SAM" id="MobiDB-lite"/>
    </source>
</evidence>
<comment type="caution">
    <text evidence="2">The sequence shown here is derived from an EMBL/GenBank/DDBJ whole genome shotgun (WGS) entry which is preliminary data.</text>
</comment>
<name>A0A0W0G685_MONRR</name>
<reference evidence="2 3" key="1">
    <citation type="submission" date="2015-12" db="EMBL/GenBank/DDBJ databases">
        <title>Draft genome sequence of Moniliophthora roreri, the causal agent of frosty pod rot of cacao.</title>
        <authorList>
            <person name="Aime M.C."/>
            <person name="Diaz-Valderrama J.R."/>
            <person name="Kijpornyongpan T."/>
            <person name="Phillips-Mora W."/>
        </authorList>
    </citation>
    <scope>NUCLEOTIDE SEQUENCE [LARGE SCALE GENOMIC DNA]</scope>
    <source>
        <strain evidence="2 3">MCA 2952</strain>
    </source>
</reference>
<protein>
    <submittedName>
        <fullName evidence="2">Uncharacterized protein</fullName>
    </submittedName>
</protein>
<proteinExistence type="predicted"/>
<feature type="region of interest" description="Disordered" evidence="1">
    <location>
        <begin position="673"/>
        <end position="693"/>
    </location>
</feature>
<gene>
    <name evidence="2" type="ORF">WG66_3358</name>
</gene>
<sequence length="786" mass="88308">MQTEYSDDPVQRDDTAATPEITECTSRTMKDEHLFPEAHSDQPEPLEHSSISHIPHSDLDAKINEFRIKSVDYASSTSSKSQWCRPVAAKVYCAKKILGSVDQVLSQIGKQTLTYQPTEELVPTSPAAPSPADTEVLENDNESSTPSGTMPDRDPLVQTPKLNRILESIAATRRRTWAIPGDHIWLLRFLGWYTHEELVRKLLPIDWYSFYYHIFHSMKYRLEAEEVFETWRKDYYRRSLEHKEDPKKVERMIKVREAVALRFGYEGRGRMAYPFSVTLQSGEQVTLDERKKKHDKLEGDSARASTSTYATIISIKEDNELLGYDRHPNQWHRDYLRNTTTLEDVEGCWAGGIGVRQFGRKLKGVLGVDRLTGTSEESTRITMLDIAQSIKNIKDDMVPDDMNDIYDHVRQAFKKEPDLSAITDCRMMLVLNRMLNTTKDVEAREQTLTEFGMNLCKELGVDDLSTVQELIVYRALKQMLGISLDDTSWPLDVVDERPFLLPNTKSTSEPDTSVGTGRVAHGRGGEASSTVISTTEAKKASVSNGSETIESTTRGSLRREVAVVIADLSGKQNRALDHPVSLQDPAVVLSSPSSHTRSNSSLIPQPSRYSSSPHPPTQSHAGLTRAVLPGVAKGKGKASDEEMDVDERETKVPMAGPIVVDSEYGTTDFVQQTEERAQGSHRKRKVPDAGNINAKRQCVDVQVGQVRGEETPARLPKLRRRVRRVEPMEPPRRSARLSGKSKRLHEQGGQTRASNETFTRSKTRKKPVAQPTGPLRRSARLNNGRP</sequence>
<feature type="compositionally biased region" description="Polar residues" evidence="1">
    <location>
        <begin position="748"/>
        <end position="760"/>
    </location>
</feature>
<evidence type="ECO:0000313" key="2">
    <source>
        <dbReference type="EMBL" id="KTB44066.1"/>
    </source>
</evidence>
<feature type="region of interest" description="Disordered" evidence="1">
    <location>
        <begin position="710"/>
        <end position="786"/>
    </location>
</feature>
<feature type="compositionally biased region" description="Polar residues" evidence="1">
    <location>
        <begin position="602"/>
        <end position="621"/>
    </location>
</feature>
<organism evidence="2 3">
    <name type="scientific">Moniliophthora roreri</name>
    <name type="common">Frosty pod rot fungus</name>
    <name type="synonym">Monilia roreri</name>
    <dbReference type="NCBI Taxonomy" id="221103"/>
    <lineage>
        <taxon>Eukaryota</taxon>
        <taxon>Fungi</taxon>
        <taxon>Dikarya</taxon>
        <taxon>Basidiomycota</taxon>
        <taxon>Agaricomycotina</taxon>
        <taxon>Agaricomycetes</taxon>
        <taxon>Agaricomycetidae</taxon>
        <taxon>Agaricales</taxon>
        <taxon>Marasmiineae</taxon>
        <taxon>Marasmiaceae</taxon>
        <taxon>Moniliophthora</taxon>
    </lineage>
</organism>
<feature type="region of interest" description="Disordered" evidence="1">
    <location>
        <begin position="502"/>
        <end position="556"/>
    </location>
</feature>
<feature type="region of interest" description="Disordered" evidence="1">
    <location>
        <begin position="589"/>
        <end position="648"/>
    </location>
</feature>
<dbReference type="EMBL" id="LATX01001005">
    <property type="protein sequence ID" value="KTB44066.1"/>
    <property type="molecule type" value="Genomic_DNA"/>
</dbReference>
<feature type="compositionally biased region" description="Basic and acidic residues" evidence="1">
    <location>
        <begin position="28"/>
        <end position="47"/>
    </location>
</feature>